<dbReference type="Proteomes" id="UP000238362">
    <property type="component" value="Unassembled WGS sequence"/>
</dbReference>
<organism evidence="1 2">
    <name type="scientific">Prauserella shujinwangii</name>
    <dbReference type="NCBI Taxonomy" id="1453103"/>
    <lineage>
        <taxon>Bacteria</taxon>
        <taxon>Bacillati</taxon>
        <taxon>Actinomycetota</taxon>
        <taxon>Actinomycetes</taxon>
        <taxon>Pseudonocardiales</taxon>
        <taxon>Pseudonocardiaceae</taxon>
        <taxon>Prauserella</taxon>
    </lineage>
</organism>
<evidence type="ECO:0000313" key="2">
    <source>
        <dbReference type="Proteomes" id="UP000238362"/>
    </source>
</evidence>
<reference evidence="1 2" key="1">
    <citation type="submission" date="2018-03" db="EMBL/GenBank/DDBJ databases">
        <title>Genomic Encyclopedia of Type Strains, Phase III (KMG-III): the genomes of soil and plant-associated and newly described type strains.</title>
        <authorList>
            <person name="Whitman W."/>
        </authorList>
    </citation>
    <scope>NUCLEOTIDE SEQUENCE [LARGE SCALE GENOMIC DNA]</scope>
    <source>
        <strain evidence="1 2">CGMCC 4.7125</strain>
    </source>
</reference>
<dbReference type="RefSeq" id="WP_106180290.1">
    <property type="nucleotide sequence ID" value="NZ_PVNH01000008.1"/>
</dbReference>
<dbReference type="AlphaFoldDB" id="A0A2T0LR91"/>
<comment type="caution">
    <text evidence="1">The sequence shown here is derived from an EMBL/GenBank/DDBJ whole genome shotgun (WGS) entry which is preliminary data.</text>
</comment>
<dbReference type="OrthoDB" id="3693848at2"/>
<name>A0A2T0LR91_9PSEU</name>
<proteinExistence type="predicted"/>
<protein>
    <submittedName>
        <fullName evidence="1">Uncharacterized protein</fullName>
    </submittedName>
</protein>
<dbReference type="EMBL" id="PVNH01000008">
    <property type="protein sequence ID" value="PRX45955.1"/>
    <property type="molecule type" value="Genomic_DNA"/>
</dbReference>
<evidence type="ECO:0000313" key="1">
    <source>
        <dbReference type="EMBL" id="PRX45955.1"/>
    </source>
</evidence>
<gene>
    <name evidence="1" type="ORF">B0I33_108102</name>
</gene>
<accession>A0A2T0LR91</accession>
<sequence length="152" mass="16669">MGTSVVQEGDFEAPAVLVLDPAEEWHQELPEAWRRLTSERQVVWCRLATPDAFPEAERMLADPDALGRPIDVVTRGPVRPDVRDLLSRRPGPVRSLLLVDPDEEEGEGAIGGVPVRVAARGQRSRSLAERDVADAVRTAIAEIDAEATRPHP</sequence>
<keyword evidence="2" id="KW-1185">Reference proteome</keyword>